<keyword evidence="1" id="KW-0732">Signal</keyword>
<dbReference type="InterPro" id="IPR011042">
    <property type="entry name" value="6-blade_b-propeller_TolB-like"/>
</dbReference>
<keyword evidence="3" id="KW-1185">Reference proteome</keyword>
<dbReference type="RefSeq" id="XP_044723388.1">
    <property type="nucleotide sequence ID" value="XM_044862362.1"/>
</dbReference>
<dbReference type="GeneID" id="68353020"/>
<comment type="caution">
    <text evidence="2">The sequence shown here is derived from an EMBL/GenBank/DDBJ whole genome shotgun (WGS) entry which is preliminary data.</text>
</comment>
<dbReference type="PANTHER" id="PTHR42060:SF1">
    <property type="entry name" value="NHL REPEAT-CONTAINING PROTEIN"/>
    <property type="match status" value="1"/>
</dbReference>
<dbReference type="PANTHER" id="PTHR42060">
    <property type="entry name" value="NHL REPEAT-CONTAINING PROTEIN-RELATED"/>
    <property type="match status" value="1"/>
</dbReference>
<feature type="signal peptide" evidence="1">
    <location>
        <begin position="1"/>
        <end position="18"/>
    </location>
</feature>
<dbReference type="SUPFAM" id="SSF63829">
    <property type="entry name" value="Calcium-dependent phosphotriesterase"/>
    <property type="match status" value="1"/>
</dbReference>
<dbReference type="Gene3D" id="2.120.10.30">
    <property type="entry name" value="TolB, C-terminal domain"/>
    <property type="match status" value="1"/>
</dbReference>
<proteinExistence type="predicted"/>
<organism evidence="2 3">
    <name type="scientific">Hirsutella rhossiliensis</name>
    <dbReference type="NCBI Taxonomy" id="111463"/>
    <lineage>
        <taxon>Eukaryota</taxon>
        <taxon>Fungi</taxon>
        <taxon>Dikarya</taxon>
        <taxon>Ascomycota</taxon>
        <taxon>Pezizomycotina</taxon>
        <taxon>Sordariomycetes</taxon>
        <taxon>Hypocreomycetidae</taxon>
        <taxon>Hypocreales</taxon>
        <taxon>Ophiocordycipitaceae</taxon>
        <taxon>Hirsutella</taxon>
    </lineage>
</organism>
<evidence type="ECO:0000313" key="2">
    <source>
        <dbReference type="EMBL" id="KAH0965875.1"/>
    </source>
</evidence>
<feature type="chain" id="PRO_5040106104" evidence="1">
    <location>
        <begin position="19"/>
        <end position="348"/>
    </location>
</feature>
<sequence>MIRASALLTALLLGVASAAISKHYQDADHHDSPSSLPTKVLHQFPPPTWIENLAVRKNGHVLLTQLRPEAALLSLSRPWSQNPPVKLLHKFPSVNGLLGIAEPSSDVFVVVGSNFSGSGAQVNGTAETWLVDFRSNDYDRGPLVKHIAKHPDMAFPNGVAALPYVDHAVLISDSALGLVWRLCIQSGKAKVAVKLPEMAPVPGSPLQIGVNGIKVLDGYLYWSNTFAGKIYRIRIDQLGNPEPKARPELVYRETGYNLFVDDFAHDERGFWATTNQLNTVFHVATNGKSSTVAGSKDSPIVARDTSCAFGRTRRDGKTLYVVTGNAEAKGGQKARGGKVVAIDTTSVY</sequence>
<dbReference type="OrthoDB" id="9977941at2759"/>
<gene>
    <name evidence="2" type="ORF">HRG_03891</name>
</gene>
<reference evidence="2" key="1">
    <citation type="submission" date="2021-09" db="EMBL/GenBank/DDBJ databases">
        <title>A high-quality genome of the endoparasitic fungus Hirsutella rhossiliensis with a comparison of Hirsutella genomes reveals transposable elements contributing to genome size variation.</title>
        <authorList>
            <person name="Lin R."/>
            <person name="Jiao Y."/>
            <person name="Sun X."/>
            <person name="Ling J."/>
            <person name="Xie B."/>
            <person name="Cheng X."/>
        </authorList>
    </citation>
    <scope>NUCLEOTIDE SEQUENCE</scope>
    <source>
        <strain evidence="2">HR02</strain>
    </source>
</reference>
<dbReference type="Proteomes" id="UP000824596">
    <property type="component" value="Unassembled WGS sequence"/>
</dbReference>
<evidence type="ECO:0000256" key="1">
    <source>
        <dbReference type="SAM" id="SignalP"/>
    </source>
</evidence>
<evidence type="ECO:0000313" key="3">
    <source>
        <dbReference type="Proteomes" id="UP000824596"/>
    </source>
</evidence>
<accession>A0A9P8N2Y2</accession>
<protein>
    <submittedName>
        <fullName evidence="2">Quinoprotein amine dehydrogenase beta chain-like protein</fullName>
    </submittedName>
</protein>
<dbReference type="InterPro" id="IPR052998">
    <property type="entry name" value="Hetero-Diels-Alderase-like"/>
</dbReference>
<dbReference type="EMBL" id="JAIZPD010000003">
    <property type="protein sequence ID" value="KAH0965875.1"/>
    <property type="molecule type" value="Genomic_DNA"/>
</dbReference>
<dbReference type="AlphaFoldDB" id="A0A9P8N2Y2"/>
<name>A0A9P8N2Y2_9HYPO</name>